<evidence type="ECO:0008006" key="4">
    <source>
        <dbReference type="Google" id="ProtNLM"/>
    </source>
</evidence>
<evidence type="ECO:0000313" key="2">
    <source>
        <dbReference type="EMBL" id="GAA0599303.1"/>
    </source>
</evidence>
<comment type="caution">
    <text evidence="2">The sequence shown here is derived from an EMBL/GenBank/DDBJ whole genome shotgun (WGS) entry which is preliminary data.</text>
</comment>
<accession>A0ABN1FWI4</accession>
<feature type="compositionally biased region" description="Basic and acidic residues" evidence="1">
    <location>
        <begin position="1"/>
        <end position="12"/>
    </location>
</feature>
<proteinExistence type="predicted"/>
<evidence type="ECO:0000313" key="3">
    <source>
        <dbReference type="Proteomes" id="UP001501427"/>
    </source>
</evidence>
<feature type="compositionally biased region" description="Gly residues" evidence="1">
    <location>
        <begin position="88"/>
        <end position="99"/>
    </location>
</feature>
<protein>
    <recommendedName>
        <fullName evidence="4">DUF397 domain-containing protein</fullName>
    </recommendedName>
</protein>
<name>A0ABN1FWI4_9ACTN</name>
<dbReference type="EMBL" id="BAAAHD010000094">
    <property type="protein sequence ID" value="GAA0599303.1"/>
    <property type="molecule type" value="Genomic_DNA"/>
</dbReference>
<keyword evidence="3" id="KW-1185">Reference proteome</keyword>
<reference evidence="2 3" key="1">
    <citation type="journal article" date="2019" name="Int. J. Syst. Evol. Microbiol.">
        <title>The Global Catalogue of Microorganisms (GCM) 10K type strain sequencing project: providing services to taxonomists for standard genome sequencing and annotation.</title>
        <authorList>
            <consortium name="The Broad Institute Genomics Platform"/>
            <consortium name="The Broad Institute Genome Sequencing Center for Infectious Disease"/>
            <person name="Wu L."/>
            <person name="Ma J."/>
        </authorList>
    </citation>
    <scope>NUCLEOTIDE SEQUENCE [LARGE SCALE GENOMIC DNA]</scope>
    <source>
        <strain evidence="2 3">JCM 10667</strain>
    </source>
</reference>
<evidence type="ECO:0000256" key="1">
    <source>
        <dbReference type="SAM" id="MobiDB-lite"/>
    </source>
</evidence>
<sequence>MLKVPARCENKPRRAYVSSPHPPHPPSRQRPLDKDADGYFEGVAEQLAQDDLERGGGATRNDLPPEGGSGGGVSGGPGSWGLLRSSGCRGGGFRGGRRG</sequence>
<organism evidence="2 3">
    <name type="scientific">Actinomadura livida</name>
    <dbReference type="NCBI Taxonomy" id="79909"/>
    <lineage>
        <taxon>Bacteria</taxon>
        <taxon>Bacillati</taxon>
        <taxon>Actinomycetota</taxon>
        <taxon>Actinomycetes</taxon>
        <taxon>Streptosporangiales</taxon>
        <taxon>Thermomonosporaceae</taxon>
        <taxon>Actinomadura</taxon>
    </lineage>
</organism>
<feature type="compositionally biased region" description="Gly residues" evidence="1">
    <location>
        <begin position="67"/>
        <end position="79"/>
    </location>
</feature>
<feature type="region of interest" description="Disordered" evidence="1">
    <location>
        <begin position="1"/>
        <end position="99"/>
    </location>
</feature>
<gene>
    <name evidence="2" type="ORF">GCM10009546_71590</name>
</gene>
<dbReference type="Proteomes" id="UP001501427">
    <property type="component" value="Unassembled WGS sequence"/>
</dbReference>